<comment type="caution">
    <text evidence="1">The sequence shown here is derived from an EMBL/GenBank/DDBJ whole genome shotgun (WGS) entry which is preliminary data.</text>
</comment>
<proteinExistence type="predicted"/>
<gene>
    <name evidence="1" type="ORF">C8F04DRAFT_1240493</name>
</gene>
<dbReference type="Proteomes" id="UP001218188">
    <property type="component" value="Unassembled WGS sequence"/>
</dbReference>
<dbReference type="AlphaFoldDB" id="A0AAD6WS30"/>
<evidence type="ECO:0008006" key="3">
    <source>
        <dbReference type="Google" id="ProtNLM"/>
    </source>
</evidence>
<evidence type="ECO:0000313" key="2">
    <source>
        <dbReference type="Proteomes" id="UP001218188"/>
    </source>
</evidence>
<accession>A0AAD6WS30</accession>
<dbReference type="Gene3D" id="3.30.200.20">
    <property type="entry name" value="Phosphorylase Kinase, domain 1"/>
    <property type="match status" value="1"/>
</dbReference>
<name>A0AAD6WS30_9AGAR</name>
<keyword evidence="2" id="KW-1185">Reference proteome</keyword>
<reference evidence="1" key="1">
    <citation type="submission" date="2023-03" db="EMBL/GenBank/DDBJ databases">
        <title>Massive genome expansion in bonnet fungi (Mycena s.s.) driven by repeated elements and novel gene families across ecological guilds.</title>
        <authorList>
            <consortium name="Lawrence Berkeley National Laboratory"/>
            <person name="Harder C.B."/>
            <person name="Miyauchi S."/>
            <person name="Viragh M."/>
            <person name="Kuo A."/>
            <person name="Thoen E."/>
            <person name="Andreopoulos B."/>
            <person name="Lu D."/>
            <person name="Skrede I."/>
            <person name="Drula E."/>
            <person name="Henrissat B."/>
            <person name="Morin E."/>
            <person name="Kohler A."/>
            <person name="Barry K."/>
            <person name="LaButti K."/>
            <person name="Morin E."/>
            <person name="Salamov A."/>
            <person name="Lipzen A."/>
            <person name="Mereny Z."/>
            <person name="Hegedus B."/>
            <person name="Baldrian P."/>
            <person name="Stursova M."/>
            <person name="Weitz H."/>
            <person name="Taylor A."/>
            <person name="Grigoriev I.V."/>
            <person name="Nagy L.G."/>
            <person name="Martin F."/>
            <person name="Kauserud H."/>
        </authorList>
    </citation>
    <scope>NUCLEOTIDE SEQUENCE</scope>
    <source>
        <strain evidence="1">CBHHK200</strain>
    </source>
</reference>
<feature type="non-terminal residue" evidence="1">
    <location>
        <position position="270"/>
    </location>
</feature>
<evidence type="ECO:0000313" key="1">
    <source>
        <dbReference type="EMBL" id="KAJ7022940.1"/>
    </source>
</evidence>
<dbReference type="EMBL" id="JARJCM010000199">
    <property type="protein sequence ID" value="KAJ7022940.1"/>
    <property type="molecule type" value="Genomic_DNA"/>
</dbReference>
<sequence length="270" mass="30949">MNTETYSEDEYIPASSPEYTSPELRYGGALHHQWRDLQQQHKSLSSGADHTPRAEFRMIPMGDIDLQRELIVSEKSGAIAHQLGRERNCVRRVYSAKLEGRSTDLTVAMYQGDGAEEDWRHDIETYMSLRHPNIVQMYGTASSGAIMYATIFHGGATLAFDHRPRRLTTELDLIPLKQFTASFSPTMTVYLYACHWAEWEQACVYVERSPHVCRSVRGDFRYLSTVSIRRSTGRLCADFVPQPDLENHTSYLFHMLFPRKSHPSVNPSLE</sequence>
<protein>
    <recommendedName>
        <fullName evidence="3">Protein kinase domain-containing protein</fullName>
    </recommendedName>
</protein>
<organism evidence="1 2">
    <name type="scientific">Mycena alexandri</name>
    <dbReference type="NCBI Taxonomy" id="1745969"/>
    <lineage>
        <taxon>Eukaryota</taxon>
        <taxon>Fungi</taxon>
        <taxon>Dikarya</taxon>
        <taxon>Basidiomycota</taxon>
        <taxon>Agaricomycotina</taxon>
        <taxon>Agaricomycetes</taxon>
        <taxon>Agaricomycetidae</taxon>
        <taxon>Agaricales</taxon>
        <taxon>Marasmiineae</taxon>
        <taxon>Mycenaceae</taxon>
        <taxon>Mycena</taxon>
    </lineage>
</organism>